<proteinExistence type="predicted"/>
<dbReference type="Proteomes" id="UP001175271">
    <property type="component" value="Unassembled WGS sequence"/>
</dbReference>
<comment type="caution">
    <text evidence="2">The sequence shown here is derived from an EMBL/GenBank/DDBJ whole genome shotgun (WGS) entry which is preliminary data.</text>
</comment>
<evidence type="ECO:0000313" key="2">
    <source>
        <dbReference type="EMBL" id="KAK0402719.1"/>
    </source>
</evidence>
<evidence type="ECO:0000256" key="1">
    <source>
        <dbReference type="SAM" id="MobiDB-lite"/>
    </source>
</evidence>
<feature type="region of interest" description="Disordered" evidence="1">
    <location>
        <begin position="1"/>
        <end position="95"/>
    </location>
</feature>
<dbReference type="AlphaFoldDB" id="A0AA39HCD8"/>
<protein>
    <submittedName>
        <fullName evidence="2">Uncharacterized protein</fullName>
    </submittedName>
</protein>
<accession>A0AA39HCD8</accession>
<sequence>MSPAVSTNFKAHQSLPPLSGQPMKRPGIRILRTAPPTRGPDGAIIRSGPPFQLPQGAQLKGKTVIRSRVPPVTPHQGHMPVYSPPMTPQSPLSPRNSLHATPAPYHPPMHQSFSQMSYQYMTPPPAYQPKVHSVDSLITRRPPQSAATPMRSSQFIHGHQYAPQQSVHQYTPQPACPPNTYHMPQTAVTRHQDRPSPRKVRTVPVAASKETNLDDGYKMTRENDMEFLKEFFVMDGGLLEMFRTAKYDQ</sequence>
<feature type="compositionally biased region" description="Polar residues" evidence="1">
    <location>
        <begin position="1"/>
        <end position="11"/>
    </location>
</feature>
<keyword evidence="3" id="KW-1185">Reference proteome</keyword>
<organism evidence="2 3">
    <name type="scientific">Steinernema hermaphroditum</name>
    <dbReference type="NCBI Taxonomy" id="289476"/>
    <lineage>
        <taxon>Eukaryota</taxon>
        <taxon>Metazoa</taxon>
        <taxon>Ecdysozoa</taxon>
        <taxon>Nematoda</taxon>
        <taxon>Chromadorea</taxon>
        <taxon>Rhabditida</taxon>
        <taxon>Tylenchina</taxon>
        <taxon>Panagrolaimomorpha</taxon>
        <taxon>Strongyloidoidea</taxon>
        <taxon>Steinernematidae</taxon>
        <taxon>Steinernema</taxon>
    </lineage>
</organism>
<evidence type="ECO:0000313" key="3">
    <source>
        <dbReference type="Proteomes" id="UP001175271"/>
    </source>
</evidence>
<reference evidence="2" key="1">
    <citation type="submission" date="2023-06" db="EMBL/GenBank/DDBJ databases">
        <title>Genomic analysis of the entomopathogenic nematode Steinernema hermaphroditum.</title>
        <authorList>
            <person name="Schwarz E.M."/>
            <person name="Heppert J.K."/>
            <person name="Baniya A."/>
            <person name="Schwartz H.T."/>
            <person name="Tan C.-H."/>
            <person name="Antoshechkin I."/>
            <person name="Sternberg P.W."/>
            <person name="Goodrich-Blair H."/>
            <person name="Dillman A.R."/>
        </authorList>
    </citation>
    <scope>NUCLEOTIDE SEQUENCE</scope>
    <source>
        <strain evidence="2">PS9179</strain>
        <tissue evidence="2">Whole animal</tissue>
    </source>
</reference>
<name>A0AA39HCD8_9BILA</name>
<dbReference type="EMBL" id="JAUCMV010000004">
    <property type="protein sequence ID" value="KAK0402719.1"/>
    <property type="molecule type" value="Genomic_DNA"/>
</dbReference>
<gene>
    <name evidence="2" type="ORF">QR680_016493</name>
</gene>